<dbReference type="Proteomes" id="UP000275385">
    <property type="component" value="Unassembled WGS sequence"/>
</dbReference>
<dbReference type="OrthoDB" id="3436787at2759"/>
<reference evidence="1 2" key="1">
    <citation type="submission" date="2018-08" db="EMBL/GenBank/DDBJ databases">
        <title>Draft genome of the lignicolous fungus Coniochaeta pulveracea.</title>
        <authorList>
            <person name="Borstlap C.J."/>
            <person name="De Witt R.N."/>
            <person name="Botha A."/>
            <person name="Volschenk H."/>
        </authorList>
    </citation>
    <scope>NUCLEOTIDE SEQUENCE [LARGE SCALE GENOMIC DNA]</scope>
    <source>
        <strain evidence="1 2">CAB683</strain>
    </source>
</reference>
<evidence type="ECO:0000313" key="2">
    <source>
        <dbReference type="Proteomes" id="UP000275385"/>
    </source>
</evidence>
<proteinExistence type="predicted"/>
<evidence type="ECO:0000313" key="1">
    <source>
        <dbReference type="EMBL" id="RKU49088.1"/>
    </source>
</evidence>
<organism evidence="1 2">
    <name type="scientific">Coniochaeta pulveracea</name>
    <dbReference type="NCBI Taxonomy" id="177199"/>
    <lineage>
        <taxon>Eukaryota</taxon>
        <taxon>Fungi</taxon>
        <taxon>Dikarya</taxon>
        <taxon>Ascomycota</taxon>
        <taxon>Pezizomycotina</taxon>
        <taxon>Sordariomycetes</taxon>
        <taxon>Sordariomycetidae</taxon>
        <taxon>Coniochaetales</taxon>
        <taxon>Coniochaetaceae</taxon>
        <taxon>Coniochaeta</taxon>
    </lineage>
</organism>
<dbReference type="STRING" id="177199.A0A420YMI4"/>
<dbReference type="AlphaFoldDB" id="A0A420YMI4"/>
<dbReference type="EMBL" id="QVQW01000002">
    <property type="protein sequence ID" value="RKU49088.1"/>
    <property type="molecule type" value="Genomic_DNA"/>
</dbReference>
<comment type="caution">
    <text evidence="1">The sequence shown here is derived from an EMBL/GenBank/DDBJ whole genome shotgun (WGS) entry which is preliminary data.</text>
</comment>
<name>A0A420YMI4_9PEZI</name>
<keyword evidence="2" id="KW-1185">Reference proteome</keyword>
<protein>
    <submittedName>
        <fullName evidence="1">Uncharacterized protein</fullName>
    </submittedName>
</protein>
<sequence>MTYQACPESDLQSCVCTKNQNLAAVATGVSKSISYSCGPAATEDQASAATVLSAYCNQESIPAFPTPATPVSVYITDVPEVAYLAPCASHAVTEVIQYVAPVFSGPLVGFGRLLTNMTTY</sequence>
<accession>A0A420YMI4</accession>
<gene>
    <name evidence="1" type="ORF">DL546_005150</name>
</gene>